<sequence length="109" mass="11269">MSLSVIEHPDALRKGGSRAPSRLCTEVVPEGDLDAFTLPVLVRAVDEAVRTSARVELDLSGVDFMSIAAAAYVWQRVASPGAPTVEISAASDAASRSLVVTGFGGIADV</sequence>
<reference evidence="1 2" key="1">
    <citation type="submission" date="2019-06" db="EMBL/GenBank/DDBJ databases">
        <title>Tsukamurella conjunctivitidis sp. nov., Tsukamurella assacharolytica sp. nov. and Tsukamurella sputae sp. nov. isolated from patients with conjunctivitis, bacteraemia (lymphoma) and respiratory infection (sputum) in Hong Kong.</title>
        <authorList>
            <person name="Teng J.L.L."/>
            <person name="Lee H.H."/>
            <person name="Fong J.Y.H."/>
            <person name="Fok K.M.N."/>
            <person name="Lau S.K.P."/>
            <person name="Woo P.C.Y."/>
        </authorList>
    </citation>
    <scope>NUCLEOTIDE SEQUENCE [LARGE SCALE GENOMIC DNA]</scope>
    <source>
        <strain evidence="1 2">HKU72</strain>
    </source>
</reference>
<dbReference type="OrthoDB" id="3697150at2"/>
<keyword evidence="2" id="KW-1185">Reference proteome</keyword>
<dbReference type="Proteomes" id="UP000319375">
    <property type="component" value="Unassembled WGS sequence"/>
</dbReference>
<proteinExistence type="predicted"/>
<evidence type="ECO:0000313" key="1">
    <source>
        <dbReference type="EMBL" id="TWS28552.1"/>
    </source>
</evidence>
<evidence type="ECO:0000313" key="2">
    <source>
        <dbReference type="Proteomes" id="UP000319375"/>
    </source>
</evidence>
<name>A0A5C5S0X2_9ACTN</name>
<evidence type="ECO:0008006" key="3">
    <source>
        <dbReference type="Google" id="ProtNLM"/>
    </source>
</evidence>
<accession>A0A5C5S0X2</accession>
<dbReference type="RefSeq" id="WP_146487475.1">
    <property type="nucleotide sequence ID" value="NZ_VIGX01000006.1"/>
</dbReference>
<gene>
    <name evidence="1" type="ORF">FK530_13145</name>
</gene>
<protein>
    <recommendedName>
        <fullName evidence="3">STAS domain-containing protein</fullName>
    </recommendedName>
</protein>
<dbReference type="SUPFAM" id="SSF52091">
    <property type="entry name" value="SpoIIaa-like"/>
    <property type="match status" value="1"/>
</dbReference>
<dbReference type="AlphaFoldDB" id="A0A5C5S0X2"/>
<dbReference type="InterPro" id="IPR036513">
    <property type="entry name" value="STAS_dom_sf"/>
</dbReference>
<comment type="caution">
    <text evidence="1">The sequence shown here is derived from an EMBL/GenBank/DDBJ whole genome shotgun (WGS) entry which is preliminary data.</text>
</comment>
<dbReference type="EMBL" id="VIGX01000006">
    <property type="protein sequence ID" value="TWS28552.1"/>
    <property type="molecule type" value="Genomic_DNA"/>
</dbReference>
<organism evidence="1 2">
    <name type="scientific">Tsukamurella conjunctivitidis</name>
    <dbReference type="NCBI Taxonomy" id="2592068"/>
    <lineage>
        <taxon>Bacteria</taxon>
        <taxon>Bacillati</taxon>
        <taxon>Actinomycetota</taxon>
        <taxon>Actinomycetes</taxon>
        <taxon>Mycobacteriales</taxon>
        <taxon>Tsukamurellaceae</taxon>
        <taxon>Tsukamurella</taxon>
    </lineage>
</organism>
<dbReference type="Gene3D" id="3.30.750.24">
    <property type="entry name" value="STAS domain"/>
    <property type="match status" value="1"/>
</dbReference>